<dbReference type="InterPro" id="IPR013783">
    <property type="entry name" value="Ig-like_fold"/>
</dbReference>
<dbReference type="OrthoDB" id="266054at2"/>
<dbReference type="EMBL" id="QGDT01000010">
    <property type="protein sequence ID" value="PWJ56861.1"/>
    <property type="molecule type" value="Genomic_DNA"/>
</dbReference>
<evidence type="ECO:0000259" key="2">
    <source>
        <dbReference type="Pfam" id="PF12904"/>
    </source>
</evidence>
<dbReference type="Pfam" id="PF12904">
    <property type="entry name" value="Collagen_bind_2"/>
    <property type="match status" value="1"/>
</dbReference>
<evidence type="ECO:0000259" key="3">
    <source>
        <dbReference type="Pfam" id="PF16586"/>
    </source>
</evidence>
<dbReference type="Proteomes" id="UP000245880">
    <property type="component" value="Unassembled WGS sequence"/>
</dbReference>
<dbReference type="AlphaFoldDB" id="A0A316AGU5"/>
<sequence>MFQSLVVKTRNLMLAGLLVGLGQVYAQRTVQGQKWDNTTIDFQGPETSEMAMPNPFTYYRLDVTFTHEDGFPIMEVPGYYAADGQAGSTSSTKGHVWRVHFSAPKTGKWSYKVSFKAGEMAAIGDDGESAGFMDGQQGTVLISASDKALPDNRAKGRLQYVGKRYLEWAENNTPFLKTGADSPENMLHYSDFDGNLDAYGKLGNKYYQLMKTWEPHARDYDPAASAYTWKDGKGKNLLGAINYLAKTGVNSISFLTMSIDGDDGGVYPYIVKDDEAFIAASQESRSWSKAVHQHRFDCSKLDQWDKVFSYAESKGMYLHFKTFEAENIALMGKYELTNERKLYYRELIARYAHHLALNWNLSEETNVDIALIKKTASYIRLLDPYKNHVVQHTYPLGHGKGKDRPTYEYYYPNLVGQQSELTGASLQLQVDDIYTEVKRWVLTSEQSGKPWVVANDEQGGAGVGITVDESFPGYTGKMKPDNRDMIRHKVLWSTFMAGGAGVEYYYGYDTEQNDLNAEDHRSREKKYQEAAVARKFFEGLDVESMQPLDGLTSETTNYVLGNDQKIVVYMPTGGSTQIKLSGKGWKGSVFNPRTGKTEKQLGSVSGKLTAPDAKQDWVIVLSR</sequence>
<feature type="domain" description="Putative collagen-binding" evidence="2">
    <location>
        <begin position="563"/>
        <end position="621"/>
    </location>
</feature>
<feature type="domain" description="DUF5060" evidence="3">
    <location>
        <begin position="33"/>
        <end position="116"/>
    </location>
</feature>
<keyword evidence="1" id="KW-0732">Signal</keyword>
<dbReference type="Gene3D" id="3.20.20.80">
    <property type="entry name" value="Glycosidases"/>
    <property type="match status" value="1"/>
</dbReference>
<reference evidence="4 5" key="1">
    <citation type="submission" date="2018-03" db="EMBL/GenBank/DDBJ databases">
        <title>Genomic Encyclopedia of Archaeal and Bacterial Type Strains, Phase II (KMG-II): from individual species to whole genera.</title>
        <authorList>
            <person name="Goeker M."/>
        </authorList>
    </citation>
    <scope>NUCLEOTIDE SEQUENCE [LARGE SCALE GENOMIC DNA]</scope>
    <source>
        <strain evidence="4 5">DSM 100346</strain>
    </source>
</reference>
<feature type="chain" id="PRO_5016455960" evidence="1">
    <location>
        <begin position="27"/>
        <end position="623"/>
    </location>
</feature>
<accession>A0A316AGU5</accession>
<keyword evidence="5" id="KW-1185">Reference proteome</keyword>
<evidence type="ECO:0000256" key="1">
    <source>
        <dbReference type="SAM" id="SignalP"/>
    </source>
</evidence>
<dbReference type="RefSeq" id="WP_109676310.1">
    <property type="nucleotide sequence ID" value="NZ_QGDT01000010.1"/>
</dbReference>
<comment type="caution">
    <text evidence="4">The sequence shown here is derived from an EMBL/GenBank/DDBJ whole genome shotgun (WGS) entry which is preliminary data.</text>
</comment>
<evidence type="ECO:0000313" key="4">
    <source>
        <dbReference type="EMBL" id="PWJ56861.1"/>
    </source>
</evidence>
<name>A0A316AGU5_9BACT</name>
<dbReference type="InterPro" id="IPR032260">
    <property type="entry name" value="DUF5060"/>
</dbReference>
<organism evidence="4 5">
    <name type="scientific">Dyadobacter jejuensis</name>
    <dbReference type="NCBI Taxonomy" id="1082580"/>
    <lineage>
        <taxon>Bacteria</taxon>
        <taxon>Pseudomonadati</taxon>
        <taxon>Bacteroidota</taxon>
        <taxon>Cytophagia</taxon>
        <taxon>Cytophagales</taxon>
        <taxon>Spirosomataceae</taxon>
        <taxon>Dyadobacter</taxon>
    </lineage>
</organism>
<protein>
    <submittedName>
        <fullName evidence="4">Collagenase-like protein with putative collagen-binding domain</fullName>
    </submittedName>
</protein>
<proteinExistence type="predicted"/>
<evidence type="ECO:0000313" key="5">
    <source>
        <dbReference type="Proteomes" id="UP000245880"/>
    </source>
</evidence>
<dbReference type="Gene3D" id="2.60.40.10">
    <property type="entry name" value="Immunoglobulins"/>
    <property type="match status" value="1"/>
</dbReference>
<gene>
    <name evidence="4" type="ORF">CLV98_110172</name>
</gene>
<dbReference type="InterPro" id="IPR024749">
    <property type="entry name" value="Collagen-bd_put"/>
</dbReference>
<feature type="signal peptide" evidence="1">
    <location>
        <begin position="1"/>
        <end position="26"/>
    </location>
</feature>
<dbReference type="Pfam" id="PF16586">
    <property type="entry name" value="DUF5060"/>
    <property type="match status" value="1"/>
</dbReference>